<feature type="transmembrane region" description="Helical" evidence="8">
    <location>
        <begin position="66"/>
        <end position="87"/>
    </location>
</feature>
<protein>
    <recommendedName>
        <fullName evidence="9">Major facilitator superfamily (MFS) profile domain-containing protein</fullName>
    </recommendedName>
</protein>
<feature type="transmembrane region" description="Helical" evidence="8">
    <location>
        <begin position="376"/>
        <end position="395"/>
    </location>
</feature>
<sequence>MLSTYPGLVFGYNTGVIAGVLNLNEWKSMNEIDRGTLTCSILLGAMIGSLMGGFVTERLGRKPPLFVVGLLTTAGAIASALVPAELWYVSACRFVLGLGVGASAIICPLYVGEMADPTRKGRLGTIFQIAITIGIFVSDCVGFGFIDVKYNYRWMFAFGALPESHVWQDKKAAQKNTLLLLNVREQEQEQQSNIELSKLNDNNNNNKQLIYNKLQKDTGGSAGIRALLSKSAGRFALFMGAILAVNNQLTGINAFMYFSPSIFEQAGIKNGDGPMIATICLVGWNAITTLISTFLIDKIGRRKLMIYSSIIMTLACLILAILFLTVDGTVLGVTSIILLFIFIAGFEAGAGPLFWIMAIEIFPPECKDIGSSLLNALQWIFNIALSFSFLTLVTLIGQSAIFWIFGGCGVVCLIFMVMYLPETKQVQDYQPII</sequence>
<dbReference type="RefSeq" id="XP_020426714.1">
    <property type="nucleotide sequence ID" value="XM_020582298.1"/>
</dbReference>
<dbReference type="EMBL" id="ADBJ01000062">
    <property type="protein sequence ID" value="EFA74580.1"/>
    <property type="molecule type" value="Genomic_DNA"/>
</dbReference>
<feature type="transmembrane region" description="Helical" evidence="8">
    <location>
        <begin position="330"/>
        <end position="355"/>
    </location>
</feature>
<dbReference type="GO" id="GO:0016020">
    <property type="term" value="C:membrane"/>
    <property type="evidence" value="ECO:0007669"/>
    <property type="project" value="UniProtKB-SubCell"/>
</dbReference>
<dbReference type="PANTHER" id="PTHR48020">
    <property type="entry name" value="PROTON MYO-INOSITOL COTRANSPORTER"/>
    <property type="match status" value="1"/>
</dbReference>
<keyword evidence="5 8" id="KW-1133">Transmembrane helix</keyword>
<reference evidence="10 11" key="1">
    <citation type="journal article" date="2011" name="Genome Res.">
        <title>Phylogeny-wide analysis of social amoeba genomes highlights ancient origins for complex intercellular communication.</title>
        <authorList>
            <person name="Heidel A.J."/>
            <person name="Lawal H.M."/>
            <person name="Felder M."/>
            <person name="Schilde C."/>
            <person name="Helps N.R."/>
            <person name="Tunggal B."/>
            <person name="Rivero F."/>
            <person name="John U."/>
            <person name="Schleicher M."/>
            <person name="Eichinger L."/>
            <person name="Platzer M."/>
            <person name="Noegel A.A."/>
            <person name="Schaap P."/>
            <person name="Gloeckner G."/>
        </authorList>
    </citation>
    <scope>NUCLEOTIDE SEQUENCE [LARGE SCALE GENOMIC DNA]</scope>
    <source>
        <strain evidence="11">ATCC 26659 / Pp 5 / PN500</strain>
    </source>
</reference>
<dbReference type="NCBIfam" id="TIGR00879">
    <property type="entry name" value="SP"/>
    <property type="match status" value="1"/>
</dbReference>
<evidence type="ECO:0000256" key="8">
    <source>
        <dbReference type="SAM" id="Phobius"/>
    </source>
</evidence>
<dbReference type="InterPro" id="IPR003663">
    <property type="entry name" value="Sugar/inositol_transpt"/>
</dbReference>
<evidence type="ECO:0000313" key="10">
    <source>
        <dbReference type="EMBL" id="EFA74580.1"/>
    </source>
</evidence>
<evidence type="ECO:0000313" key="11">
    <source>
        <dbReference type="Proteomes" id="UP000001396"/>
    </source>
</evidence>
<evidence type="ECO:0000256" key="4">
    <source>
        <dbReference type="ARBA" id="ARBA00022692"/>
    </source>
</evidence>
<dbReference type="InterPro" id="IPR005828">
    <property type="entry name" value="MFS_sugar_transport-like"/>
</dbReference>
<dbReference type="Pfam" id="PF00083">
    <property type="entry name" value="Sugar_tr"/>
    <property type="match status" value="1"/>
</dbReference>
<keyword evidence="6 8" id="KW-0472">Membrane</keyword>
<dbReference type="AlphaFoldDB" id="D3BVF7"/>
<dbReference type="InterPro" id="IPR020846">
    <property type="entry name" value="MFS_dom"/>
</dbReference>
<dbReference type="InterPro" id="IPR005829">
    <property type="entry name" value="Sugar_transporter_CS"/>
</dbReference>
<feature type="transmembrane region" description="Helical" evidence="8">
    <location>
        <begin position="123"/>
        <end position="146"/>
    </location>
</feature>
<evidence type="ECO:0000256" key="5">
    <source>
        <dbReference type="ARBA" id="ARBA00022989"/>
    </source>
</evidence>
<dbReference type="PANTHER" id="PTHR48020:SF12">
    <property type="entry name" value="PROTON MYO-INOSITOL COTRANSPORTER"/>
    <property type="match status" value="1"/>
</dbReference>
<dbReference type="FunCoup" id="D3BVF7">
    <property type="interactions" value="9"/>
</dbReference>
<evidence type="ECO:0000256" key="2">
    <source>
        <dbReference type="ARBA" id="ARBA00010992"/>
    </source>
</evidence>
<feature type="transmembrane region" description="Helical" evidence="8">
    <location>
        <begin position="304"/>
        <end position="324"/>
    </location>
</feature>
<dbReference type="InParanoid" id="D3BVF7"/>
<dbReference type="InterPro" id="IPR050814">
    <property type="entry name" value="Myo-inositol_Transporter"/>
</dbReference>
<feature type="domain" description="Major facilitator superfamily (MFS) profile" evidence="9">
    <location>
        <begin position="1"/>
        <end position="424"/>
    </location>
</feature>
<dbReference type="PROSITE" id="PS00217">
    <property type="entry name" value="SUGAR_TRANSPORT_2"/>
    <property type="match status" value="1"/>
</dbReference>
<gene>
    <name evidence="10" type="ORF">PPL_11548</name>
</gene>
<comment type="subcellular location">
    <subcellularLocation>
        <location evidence="1">Membrane</location>
        <topology evidence="1">Multi-pass membrane protein</topology>
    </subcellularLocation>
</comment>
<evidence type="ECO:0000256" key="6">
    <source>
        <dbReference type="ARBA" id="ARBA00023136"/>
    </source>
</evidence>
<evidence type="ECO:0000256" key="7">
    <source>
        <dbReference type="RuleBase" id="RU003346"/>
    </source>
</evidence>
<dbReference type="InterPro" id="IPR036259">
    <property type="entry name" value="MFS_trans_sf"/>
</dbReference>
<dbReference type="GeneID" id="31367016"/>
<feature type="transmembrane region" description="Helical" evidence="8">
    <location>
        <begin position="235"/>
        <end position="256"/>
    </location>
</feature>
<dbReference type="PRINTS" id="PR00171">
    <property type="entry name" value="SUGRTRNSPORT"/>
</dbReference>
<dbReference type="SUPFAM" id="SSF103473">
    <property type="entry name" value="MFS general substrate transporter"/>
    <property type="match status" value="1"/>
</dbReference>
<keyword evidence="3 7" id="KW-0813">Transport</keyword>
<feature type="transmembrane region" description="Helical" evidence="8">
    <location>
        <begin position="94"/>
        <end position="111"/>
    </location>
</feature>
<feature type="transmembrane region" description="Helical" evidence="8">
    <location>
        <begin position="401"/>
        <end position="420"/>
    </location>
</feature>
<accession>D3BVF7</accession>
<dbReference type="STRING" id="670386.D3BVF7"/>
<comment type="caution">
    <text evidence="10">The sequence shown here is derived from an EMBL/GenBank/DDBJ whole genome shotgun (WGS) entry which is preliminary data.</text>
</comment>
<organism evidence="10 11">
    <name type="scientific">Heterostelium pallidum (strain ATCC 26659 / Pp 5 / PN500)</name>
    <name type="common">Cellular slime mold</name>
    <name type="synonym">Polysphondylium pallidum</name>
    <dbReference type="NCBI Taxonomy" id="670386"/>
    <lineage>
        <taxon>Eukaryota</taxon>
        <taxon>Amoebozoa</taxon>
        <taxon>Evosea</taxon>
        <taxon>Eumycetozoa</taxon>
        <taxon>Dictyostelia</taxon>
        <taxon>Acytosteliales</taxon>
        <taxon>Acytosteliaceae</taxon>
        <taxon>Heterostelium</taxon>
    </lineage>
</organism>
<feature type="transmembrane region" description="Helical" evidence="8">
    <location>
        <begin position="6"/>
        <end position="23"/>
    </location>
</feature>
<dbReference type="Proteomes" id="UP000001396">
    <property type="component" value="Unassembled WGS sequence"/>
</dbReference>
<keyword evidence="4 8" id="KW-0812">Transmembrane</keyword>
<proteinExistence type="inferred from homology"/>
<feature type="transmembrane region" description="Helical" evidence="8">
    <location>
        <begin position="35"/>
        <end position="54"/>
    </location>
</feature>
<feature type="transmembrane region" description="Helical" evidence="8">
    <location>
        <begin position="276"/>
        <end position="297"/>
    </location>
</feature>
<dbReference type="PROSITE" id="PS50850">
    <property type="entry name" value="MFS"/>
    <property type="match status" value="1"/>
</dbReference>
<dbReference type="GO" id="GO:0022857">
    <property type="term" value="F:transmembrane transporter activity"/>
    <property type="evidence" value="ECO:0007669"/>
    <property type="project" value="InterPro"/>
</dbReference>
<comment type="similarity">
    <text evidence="2 7">Belongs to the major facilitator superfamily. Sugar transporter (TC 2.A.1.1) family.</text>
</comment>
<dbReference type="Gene3D" id="1.20.1250.20">
    <property type="entry name" value="MFS general substrate transporter like domains"/>
    <property type="match status" value="1"/>
</dbReference>
<dbReference type="OMA" id="MQKEYNA"/>
<evidence type="ECO:0000256" key="1">
    <source>
        <dbReference type="ARBA" id="ARBA00004141"/>
    </source>
</evidence>
<evidence type="ECO:0000259" key="9">
    <source>
        <dbReference type="PROSITE" id="PS50850"/>
    </source>
</evidence>
<evidence type="ECO:0000256" key="3">
    <source>
        <dbReference type="ARBA" id="ARBA00022448"/>
    </source>
</evidence>
<name>D3BVF7_HETP5</name>
<keyword evidence="11" id="KW-1185">Reference proteome</keyword>